<organism evidence="2 3">
    <name type="scientific">Allofranklinella schreckenbergeri</name>
    <dbReference type="NCBI Taxonomy" id="1076744"/>
    <lineage>
        <taxon>Bacteria</taxon>
        <taxon>Pseudomonadati</taxon>
        <taxon>Pseudomonadota</taxon>
        <taxon>Betaproteobacteria</taxon>
        <taxon>Burkholderiales</taxon>
        <taxon>Comamonadaceae</taxon>
        <taxon>Allofranklinella</taxon>
    </lineage>
</organism>
<sequence>MLETPDGKIMTARPAQRLGAGTMRPRGRRRHHSGGCWHGPFLQEIRLMITFTTRSSAPVSYLQTDAKRLLKIIGKDESAAQGIITAEQLPAALAAIEQAIAREEAAQADAAPPAAPEREGSAEGEGEPLAPIALRGRAMPLTRMLQAAQEAGDAVVWQA</sequence>
<name>A0A3M6Q197_9BURK</name>
<dbReference type="EMBL" id="RDQL01000019">
    <property type="protein sequence ID" value="RMW96696.1"/>
    <property type="molecule type" value="Genomic_DNA"/>
</dbReference>
<dbReference type="Pfam" id="PF08895">
    <property type="entry name" value="DUF1840"/>
    <property type="match status" value="1"/>
</dbReference>
<reference evidence="2 3" key="1">
    <citation type="submission" date="2018-10" db="EMBL/GenBank/DDBJ databases">
        <title>Comamonadaceae CDC group NO-1 genome sequencing and assembly.</title>
        <authorList>
            <person name="Bernier A.-M."/>
            <person name="Bernard K."/>
        </authorList>
    </citation>
    <scope>NUCLEOTIDE SEQUENCE [LARGE SCALE GENOMIC DNA]</scope>
    <source>
        <strain evidence="2 3">NML161473</strain>
    </source>
</reference>
<evidence type="ECO:0000256" key="1">
    <source>
        <dbReference type="SAM" id="MobiDB-lite"/>
    </source>
</evidence>
<feature type="region of interest" description="Disordered" evidence="1">
    <location>
        <begin position="104"/>
        <end position="129"/>
    </location>
</feature>
<dbReference type="Proteomes" id="UP000267035">
    <property type="component" value="Unassembled WGS sequence"/>
</dbReference>
<proteinExistence type="predicted"/>
<gene>
    <name evidence="2" type="ORF">EBQ25_10890</name>
</gene>
<keyword evidence="3" id="KW-1185">Reference proteome</keyword>
<evidence type="ECO:0000313" key="3">
    <source>
        <dbReference type="Proteomes" id="UP000267035"/>
    </source>
</evidence>
<protein>
    <submittedName>
        <fullName evidence="2">DUF1840 domain-containing protein</fullName>
    </submittedName>
</protein>
<comment type="caution">
    <text evidence="2">The sequence shown here is derived from an EMBL/GenBank/DDBJ whole genome shotgun (WGS) entry which is preliminary data.</text>
</comment>
<dbReference type="InterPro" id="IPR014991">
    <property type="entry name" value="DUF1840"/>
</dbReference>
<dbReference type="AlphaFoldDB" id="A0A3M6Q197"/>
<evidence type="ECO:0000313" key="2">
    <source>
        <dbReference type="EMBL" id="RMW96696.1"/>
    </source>
</evidence>
<accession>A0A3M6Q197</accession>